<evidence type="ECO:0000256" key="1">
    <source>
        <dbReference type="SAM" id="Phobius"/>
    </source>
</evidence>
<proteinExistence type="predicted"/>
<dbReference type="GeneID" id="5470968"/>
<protein>
    <submittedName>
        <fullName evidence="2">Uncharacterized protein z777R</fullName>
    </submittedName>
</protein>
<evidence type="ECO:0000313" key="3">
    <source>
        <dbReference type="Proteomes" id="UP000202420"/>
    </source>
</evidence>
<organism evidence="2 3">
    <name type="scientific">Chlorovirus heliozoae</name>
    <dbReference type="NCBI Taxonomy" id="322019"/>
    <lineage>
        <taxon>Viruses</taxon>
        <taxon>Varidnaviria</taxon>
        <taxon>Bamfordvirae</taxon>
        <taxon>Nucleocytoviricota</taxon>
        <taxon>Megaviricetes</taxon>
        <taxon>Algavirales</taxon>
        <taxon>Phycodnaviridae</taxon>
        <taxon>Chlorovirus</taxon>
    </lineage>
</organism>
<dbReference type="EMBL" id="EF101928">
    <property type="protein sequence ID" value="ABT16911.1"/>
    <property type="molecule type" value="Genomic_DNA"/>
</dbReference>
<dbReference type="KEGG" id="vg:5470968"/>
<dbReference type="Proteomes" id="UP000202420">
    <property type="component" value="Segment"/>
</dbReference>
<name>A7KA37_9PHYC</name>
<dbReference type="OrthoDB" id="25948at10239"/>
<dbReference type="RefSeq" id="YP_001427258.1">
    <property type="nucleotide sequence ID" value="NC_008724.1"/>
</dbReference>
<accession>A7KA37</accession>
<sequence length="88" mass="9520">MNCSANSVGKYLKSISFAVSVDRSFLVIVLYTFLTCFTAAFMSNGGSRRSTIAGPPTALCGMLNFLRSFTRVLFSGTPIPAPHFTFIP</sequence>
<feature type="transmembrane region" description="Helical" evidence="1">
    <location>
        <begin position="24"/>
        <end position="42"/>
    </location>
</feature>
<reference evidence="2 3" key="1">
    <citation type="submission" date="2006-09" db="EMBL/GenBank/DDBJ databases">
        <title>Sequence and annotation of the 288-kb ATCV-1 virus that infects an endosymbiotic Chlorella strain of the heliozoon Acanthocystis turfacea.</title>
        <authorList>
            <person name="Fitzgerald L.A."/>
            <person name="Graves M.V."/>
            <person name="Li X."/>
            <person name="Pfitzner A.J.P."/>
            <person name="Hartigan J."/>
            <person name="Van Etten J.L."/>
        </authorList>
    </citation>
    <scope>NUCLEOTIDE SEQUENCE [LARGE SCALE GENOMIC DNA]</scope>
    <source>
        <strain evidence="2 3">ATCV-1</strain>
    </source>
</reference>
<keyword evidence="1" id="KW-0812">Transmembrane</keyword>
<evidence type="ECO:0000313" key="2">
    <source>
        <dbReference type="EMBL" id="ABT16911.1"/>
    </source>
</evidence>
<gene>
    <name evidence="2" type="primary">z777R</name>
    <name evidence="2" type="ORF">ATCV1_z777R</name>
</gene>
<keyword evidence="1" id="KW-0472">Membrane</keyword>
<keyword evidence="3" id="KW-1185">Reference proteome</keyword>
<keyword evidence="1" id="KW-1133">Transmembrane helix</keyword>